<dbReference type="PANTHER" id="PTHR33112">
    <property type="entry name" value="DOMAIN PROTEIN, PUTATIVE-RELATED"/>
    <property type="match status" value="1"/>
</dbReference>
<protein>
    <submittedName>
        <fullName evidence="1">Uncharacterized protein</fullName>
    </submittedName>
</protein>
<gene>
    <name evidence="1" type="ORF">K505DRAFT_335682</name>
</gene>
<keyword evidence="2" id="KW-1185">Reference proteome</keyword>
<proteinExistence type="predicted"/>
<name>A0A6A6XJU8_9PLEO</name>
<reference evidence="1" key="1">
    <citation type="journal article" date="2020" name="Stud. Mycol.">
        <title>101 Dothideomycetes genomes: a test case for predicting lifestyles and emergence of pathogens.</title>
        <authorList>
            <person name="Haridas S."/>
            <person name="Albert R."/>
            <person name="Binder M."/>
            <person name="Bloem J."/>
            <person name="Labutti K."/>
            <person name="Salamov A."/>
            <person name="Andreopoulos B."/>
            <person name="Baker S."/>
            <person name="Barry K."/>
            <person name="Bills G."/>
            <person name="Bluhm B."/>
            <person name="Cannon C."/>
            <person name="Castanera R."/>
            <person name="Culley D."/>
            <person name="Daum C."/>
            <person name="Ezra D."/>
            <person name="Gonzalez J."/>
            <person name="Henrissat B."/>
            <person name="Kuo A."/>
            <person name="Liang C."/>
            <person name="Lipzen A."/>
            <person name="Lutzoni F."/>
            <person name="Magnuson J."/>
            <person name="Mondo S."/>
            <person name="Nolan M."/>
            <person name="Ohm R."/>
            <person name="Pangilinan J."/>
            <person name="Park H.-J."/>
            <person name="Ramirez L."/>
            <person name="Alfaro M."/>
            <person name="Sun H."/>
            <person name="Tritt A."/>
            <person name="Yoshinaga Y."/>
            <person name="Zwiers L.-H."/>
            <person name="Turgeon B."/>
            <person name="Goodwin S."/>
            <person name="Spatafora J."/>
            <person name="Crous P."/>
            <person name="Grigoriev I."/>
        </authorList>
    </citation>
    <scope>NUCLEOTIDE SEQUENCE</scope>
    <source>
        <strain evidence="1">CBS 109.77</strain>
    </source>
</reference>
<evidence type="ECO:0000313" key="2">
    <source>
        <dbReference type="Proteomes" id="UP000799757"/>
    </source>
</evidence>
<dbReference type="Proteomes" id="UP000799757">
    <property type="component" value="Unassembled WGS sequence"/>
</dbReference>
<dbReference type="AlphaFoldDB" id="A0A6A6XJU8"/>
<accession>A0A6A6XJU8</accession>
<evidence type="ECO:0000313" key="1">
    <source>
        <dbReference type="EMBL" id="KAF2795847.1"/>
    </source>
</evidence>
<dbReference type="PANTHER" id="PTHR33112:SF10">
    <property type="entry name" value="TOL"/>
    <property type="match status" value="1"/>
</dbReference>
<dbReference type="EMBL" id="MU001846">
    <property type="protein sequence ID" value="KAF2795847.1"/>
    <property type="molecule type" value="Genomic_DNA"/>
</dbReference>
<dbReference type="OrthoDB" id="4161196at2759"/>
<sequence length="230" mass="26754">MLDPDFPKRLLTAGSQRTMEFIHYLSKENSKCGLTEKTDRCVAISGLEPRIARTLGYKSSYGIFETYLHGSLFWQATDEKLERIAYKEEQYVPSWSWMAYTRGIRFFDKVSFNIVEWNVNLRFDEECEHALMADLGSFRDRLSLDGKHDVFELNGVERGWVRYDMKNKDQSKHLCDERCVPAGKMTRGGGPEMYYVLVFRPTRDSEYSRVGVGMSQSEYVVRDRSSGRVV</sequence>
<organism evidence="1 2">
    <name type="scientific">Melanomma pulvis-pyrius CBS 109.77</name>
    <dbReference type="NCBI Taxonomy" id="1314802"/>
    <lineage>
        <taxon>Eukaryota</taxon>
        <taxon>Fungi</taxon>
        <taxon>Dikarya</taxon>
        <taxon>Ascomycota</taxon>
        <taxon>Pezizomycotina</taxon>
        <taxon>Dothideomycetes</taxon>
        <taxon>Pleosporomycetidae</taxon>
        <taxon>Pleosporales</taxon>
        <taxon>Melanommataceae</taxon>
        <taxon>Melanomma</taxon>
    </lineage>
</organism>